<reference evidence="3 4" key="1">
    <citation type="submission" date="2019-02" db="EMBL/GenBank/DDBJ databases">
        <title>Deep-cultivation of Planctomycetes and their phenomic and genomic characterization uncovers novel biology.</title>
        <authorList>
            <person name="Wiegand S."/>
            <person name="Jogler M."/>
            <person name="Boedeker C."/>
            <person name="Pinto D."/>
            <person name="Vollmers J."/>
            <person name="Rivas-Marin E."/>
            <person name="Kohn T."/>
            <person name="Peeters S.H."/>
            <person name="Heuer A."/>
            <person name="Rast P."/>
            <person name="Oberbeckmann S."/>
            <person name="Bunk B."/>
            <person name="Jeske O."/>
            <person name="Meyerdierks A."/>
            <person name="Storesund J.E."/>
            <person name="Kallscheuer N."/>
            <person name="Luecker S."/>
            <person name="Lage O.M."/>
            <person name="Pohl T."/>
            <person name="Merkel B.J."/>
            <person name="Hornburger P."/>
            <person name="Mueller R.-W."/>
            <person name="Bruemmer F."/>
            <person name="Labrenz M."/>
            <person name="Spormann A.M."/>
            <person name="Op den Camp H."/>
            <person name="Overmann J."/>
            <person name="Amann R."/>
            <person name="Jetten M.S.M."/>
            <person name="Mascher T."/>
            <person name="Medema M.H."/>
            <person name="Devos D.P."/>
            <person name="Kaster A.-K."/>
            <person name="Ovreas L."/>
            <person name="Rohde M."/>
            <person name="Galperin M.Y."/>
            <person name="Jogler C."/>
        </authorList>
    </citation>
    <scope>NUCLEOTIDE SEQUENCE [LARGE SCALE GENOMIC DNA]</scope>
    <source>
        <strain evidence="3 4">Pan265</strain>
    </source>
</reference>
<dbReference type="SUPFAM" id="SSF50475">
    <property type="entry name" value="FMN-binding split barrel"/>
    <property type="match status" value="1"/>
</dbReference>
<sequence length="155" mass="17466">MQMPDFDVIQEVSVFLAACRTASLATVGEQGEPHAANVQYATDGGMNLVWVSSPQSEHSVDIEQSTHVAVTVYGHDDRPQGIHGVQMRGRAERITDNASLNAAWEAYTAKFPFVAVDPQFKVMLEKQAFWRFTPGWIRWIDNRKGFGWKVERELV</sequence>
<dbReference type="KEGG" id="mcad:Pan265_14890"/>
<accession>A0A518BXD3</accession>
<feature type="domain" description="Pyridoxamine 5'-phosphate oxidase N-terminal" evidence="2">
    <location>
        <begin position="10"/>
        <end position="138"/>
    </location>
</feature>
<dbReference type="GO" id="GO:0070967">
    <property type="term" value="F:coenzyme F420 binding"/>
    <property type="evidence" value="ECO:0007669"/>
    <property type="project" value="TreeGrafter"/>
</dbReference>
<dbReference type="AlphaFoldDB" id="A0A518BXD3"/>
<dbReference type="Gene3D" id="2.30.110.10">
    <property type="entry name" value="Electron Transport, Fmn-binding Protein, Chain A"/>
    <property type="match status" value="1"/>
</dbReference>
<dbReference type="PANTHER" id="PTHR35176">
    <property type="entry name" value="HEME OXYGENASE HI_0854-RELATED"/>
    <property type="match status" value="1"/>
</dbReference>
<dbReference type="GO" id="GO:0005829">
    <property type="term" value="C:cytosol"/>
    <property type="evidence" value="ECO:0007669"/>
    <property type="project" value="TreeGrafter"/>
</dbReference>
<dbReference type="InterPro" id="IPR052019">
    <property type="entry name" value="F420H2_bilvrd_red/Heme_oxyg"/>
</dbReference>
<dbReference type="InterPro" id="IPR011576">
    <property type="entry name" value="Pyridox_Oxase_N"/>
</dbReference>
<organism evidence="3 4">
    <name type="scientific">Mucisphaera calidilacus</name>
    <dbReference type="NCBI Taxonomy" id="2527982"/>
    <lineage>
        <taxon>Bacteria</taxon>
        <taxon>Pseudomonadati</taxon>
        <taxon>Planctomycetota</taxon>
        <taxon>Phycisphaerae</taxon>
        <taxon>Phycisphaerales</taxon>
        <taxon>Phycisphaeraceae</taxon>
        <taxon>Mucisphaera</taxon>
    </lineage>
</organism>
<dbReference type="Proteomes" id="UP000320386">
    <property type="component" value="Chromosome"/>
</dbReference>
<dbReference type="OrthoDB" id="163864at2"/>
<dbReference type="GO" id="GO:0016627">
    <property type="term" value="F:oxidoreductase activity, acting on the CH-CH group of donors"/>
    <property type="evidence" value="ECO:0007669"/>
    <property type="project" value="TreeGrafter"/>
</dbReference>
<evidence type="ECO:0000313" key="4">
    <source>
        <dbReference type="Proteomes" id="UP000320386"/>
    </source>
</evidence>
<evidence type="ECO:0000259" key="2">
    <source>
        <dbReference type="Pfam" id="PF01243"/>
    </source>
</evidence>
<protein>
    <recommendedName>
        <fullName evidence="2">Pyridoxamine 5'-phosphate oxidase N-terminal domain-containing protein</fullName>
    </recommendedName>
</protein>
<dbReference type="EMBL" id="CP036280">
    <property type="protein sequence ID" value="QDU71637.1"/>
    <property type="molecule type" value="Genomic_DNA"/>
</dbReference>
<evidence type="ECO:0000256" key="1">
    <source>
        <dbReference type="ARBA" id="ARBA00023002"/>
    </source>
</evidence>
<keyword evidence="1" id="KW-0560">Oxidoreductase</keyword>
<dbReference type="PANTHER" id="PTHR35176:SF6">
    <property type="entry name" value="HEME OXYGENASE HI_0854-RELATED"/>
    <property type="match status" value="1"/>
</dbReference>
<evidence type="ECO:0000313" key="3">
    <source>
        <dbReference type="EMBL" id="QDU71637.1"/>
    </source>
</evidence>
<dbReference type="RefSeq" id="WP_145445773.1">
    <property type="nucleotide sequence ID" value="NZ_CP036280.1"/>
</dbReference>
<gene>
    <name evidence="3" type="ORF">Pan265_14890</name>
</gene>
<dbReference type="InterPro" id="IPR012349">
    <property type="entry name" value="Split_barrel_FMN-bd"/>
</dbReference>
<name>A0A518BXD3_9BACT</name>
<keyword evidence="4" id="KW-1185">Reference proteome</keyword>
<dbReference type="Pfam" id="PF01243">
    <property type="entry name" value="PNPOx_N"/>
    <property type="match status" value="1"/>
</dbReference>
<proteinExistence type="predicted"/>